<feature type="region of interest" description="Disordered" evidence="14">
    <location>
        <begin position="557"/>
        <end position="653"/>
    </location>
</feature>
<dbReference type="FunFam" id="3.90.550.10:FF:000092">
    <property type="entry name" value="Glycogenin 2"/>
    <property type="match status" value="1"/>
</dbReference>
<organism evidence="15">
    <name type="scientific">Volvariella volvacea</name>
    <dbReference type="NCBI Taxonomy" id="36659"/>
    <lineage>
        <taxon>Eukaryota</taxon>
        <taxon>Fungi</taxon>
        <taxon>Dikarya</taxon>
        <taxon>Basidiomycota</taxon>
        <taxon>Agaricomycotina</taxon>
        <taxon>Agaricomycetes</taxon>
        <taxon>Agaricomycetidae</taxon>
        <taxon>Agaricales</taxon>
        <taxon>Pluteineae</taxon>
        <taxon>Pluteaceae</taxon>
        <taxon>Volvariella</taxon>
    </lineage>
</organism>
<evidence type="ECO:0000256" key="11">
    <source>
        <dbReference type="ARBA" id="ARBA00050886"/>
    </source>
</evidence>
<evidence type="ECO:0000256" key="7">
    <source>
        <dbReference type="ARBA" id="ARBA00023180"/>
    </source>
</evidence>
<dbReference type="EMBL" id="JN830960">
    <property type="protein sequence ID" value="AFB35538.1"/>
    <property type="molecule type" value="Genomic_DNA"/>
</dbReference>
<evidence type="ECO:0000256" key="1">
    <source>
        <dbReference type="ARBA" id="ARBA00001936"/>
    </source>
</evidence>
<keyword evidence="8" id="KW-0464">Manganese</keyword>
<dbReference type="InterPro" id="IPR050587">
    <property type="entry name" value="GNT1/Glycosyltrans_8"/>
</dbReference>
<feature type="compositionally biased region" description="Acidic residues" evidence="14">
    <location>
        <begin position="598"/>
        <end position="608"/>
    </location>
</feature>
<comment type="catalytic activity">
    <reaction evidence="12">
        <text>L-tyrosyl-[glycogenin] + UDP-alpha-D-glucose = alpha-D-glucosyl-L-tyrosyl-[glycogenin] + UDP + H(+)</text>
        <dbReference type="Rhea" id="RHEA:23360"/>
        <dbReference type="Rhea" id="RHEA-COMP:14604"/>
        <dbReference type="Rhea" id="RHEA-COMP:14605"/>
        <dbReference type="ChEBI" id="CHEBI:15378"/>
        <dbReference type="ChEBI" id="CHEBI:46858"/>
        <dbReference type="ChEBI" id="CHEBI:58223"/>
        <dbReference type="ChEBI" id="CHEBI:58885"/>
        <dbReference type="ChEBI" id="CHEBI:140573"/>
        <dbReference type="EC" id="2.4.1.186"/>
    </reaction>
</comment>
<dbReference type="InterPro" id="IPR002495">
    <property type="entry name" value="Glyco_trans_8"/>
</dbReference>
<evidence type="ECO:0000256" key="5">
    <source>
        <dbReference type="ARBA" id="ARBA00022723"/>
    </source>
</evidence>
<evidence type="ECO:0000256" key="4">
    <source>
        <dbReference type="ARBA" id="ARBA00022679"/>
    </source>
</evidence>
<dbReference type="EC" id="2.4.1.186" evidence="10"/>
<feature type="compositionally biased region" description="Low complexity" evidence="14">
    <location>
        <begin position="508"/>
        <end position="520"/>
    </location>
</feature>
<keyword evidence="3" id="KW-0963">Cytoplasm</keyword>
<proteinExistence type="inferred from homology"/>
<dbReference type="Gene3D" id="3.90.550.10">
    <property type="entry name" value="Spore Coat Polysaccharide Biosynthesis Protein SpsA, Chain A"/>
    <property type="match status" value="1"/>
</dbReference>
<keyword evidence="7" id="KW-0325">Glycoprotein</keyword>
<evidence type="ECO:0000256" key="8">
    <source>
        <dbReference type="ARBA" id="ARBA00023211"/>
    </source>
</evidence>
<evidence type="ECO:0000313" key="15">
    <source>
        <dbReference type="EMBL" id="AFB35538.1"/>
    </source>
</evidence>
<dbReference type="GO" id="GO:0008466">
    <property type="term" value="F:glycogenin glucosyltransferase activity"/>
    <property type="evidence" value="ECO:0007669"/>
    <property type="project" value="UniProtKB-EC"/>
</dbReference>
<comment type="function">
    <text evidence="13">Self-glucosylating initiator of glycogen synthesis. It catalyzes the formation of a short alpha (1,4)-glucosyl chain covalently attached via a glucose 1-O-tyrosyl linkage to internal tyrosine residues and these chains act as primers for the elongation reaction catalyzed by glycogen synthase.</text>
</comment>
<evidence type="ECO:0000256" key="10">
    <source>
        <dbReference type="ARBA" id="ARBA00038934"/>
    </source>
</evidence>
<dbReference type="Pfam" id="PF01501">
    <property type="entry name" value="Glyco_transf_8"/>
    <property type="match status" value="1"/>
</dbReference>
<dbReference type="AlphaFoldDB" id="H6VLE0"/>
<evidence type="ECO:0000256" key="3">
    <source>
        <dbReference type="ARBA" id="ARBA00022490"/>
    </source>
</evidence>
<comment type="similarity">
    <text evidence="9">Belongs to the glycosyltransferase 8 family. Glycogenin subfamily.</text>
</comment>
<dbReference type="CDD" id="cd02537">
    <property type="entry name" value="GT8_Glycogenin"/>
    <property type="match status" value="1"/>
</dbReference>
<dbReference type="PANTHER" id="PTHR11183">
    <property type="entry name" value="GLYCOGENIN SUBFAMILY MEMBER"/>
    <property type="match status" value="1"/>
</dbReference>
<dbReference type="GO" id="GO:0005978">
    <property type="term" value="P:glycogen biosynthetic process"/>
    <property type="evidence" value="ECO:0007669"/>
    <property type="project" value="UniProtKB-KW"/>
</dbReference>
<comment type="cofactor">
    <cofactor evidence="1">
        <name>Mn(2+)</name>
        <dbReference type="ChEBI" id="CHEBI:29035"/>
    </cofactor>
</comment>
<keyword evidence="6" id="KW-0320">Glycogen biosynthesis</keyword>
<comment type="catalytic activity">
    <reaction evidence="11">
        <text>[1,4-alpha-D-glucosyl](n)-L-tyrosyl-[glycogenin] + UDP-alpha-D-glucose = [1,4-alpha-D-glucosyl](n+1)-L-tyrosyl-[glycogenin] + UDP + H(+)</text>
        <dbReference type="Rhea" id="RHEA:56560"/>
        <dbReference type="Rhea" id="RHEA-COMP:14606"/>
        <dbReference type="Rhea" id="RHEA-COMP:14607"/>
        <dbReference type="ChEBI" id="CHEBI:15378"/>
        <dbReference type="ChEBI" id="CHEBI:58223"/>
        <dbReference type="ChEBI" id="CHEBI:58885"/>
        <dbReference type="ChEBI" id="CHEBI:140574"/>
        <dbReference type="EC" id="2.4.1.186"/>
    </reaction>
</comment>
<feature type="compositionally biased region" description="Polar residues" evidence="14">
    <location>
        <begin position="379"/>
        <end position="388"/>
    </location>
</feature>
<feature type="compositionally biased region" description="Basic and acidic residues" evidence="14">
    <location>
        <begin position="574"/>
        <end position="597"/>
    </location>
</feature>
<feature type="compositionally biased region" description="Polar residues" evidence="14">
    <location>
        <begin position="398"/>
        <end position="407"/>
    </location>
</feature>
<evidence type="ECO:0000256" key="12">
    <source>
        <dbReference type="ARBA" id="ARBA00052293"/>
    </source>
</evidence>
<protein>
    <recommendedName>
        <fullName evidence="10">glycogenin glucosyltransferase</fullName>
        <ecNumber evidence="10">2.4.1.186</ecNumber>
    </recommendedName>
</protein>
<dbReference type="GO" id="GO:0005737">
    <property type="term" value="C:cytoplasm"/>
    <property type="evidence" value="ECO:0007669"/>
    <property type="project" value="UniProtKB-SubCell"/>
</dbReference>
<name>H6VLE0_9AGAR</name>
<dbReference type="SUPFAM" id="SSF53448">
    <property type="entry name" value="Nucleotide-diphospho-sugar transferases"/>
    <property type="match status" value="1"/>
</dbReference>
<reference evidence="15" key="1">
    <citation type="submission" date="2011-10" db="EMBL/GenBank/DDBJ databases">
        <title>Cloning of mip and mating type gene from Volvariella volvacea.</title>
        <authorList>
            <person name="Xie B.G."/>
            <person name="Bai S.Z."/>
            <person name="Chen B.Z."/>
            <person name="Gui F."/>
            <person name="Deng Y.J."/>
        </authorList>
    </citation>
    <scope>NUCLEOTIDE SEQUENCE</scope>
    <source>
        <strain evidence="15">PYd21</strain>
    </source>
</reference>
<evidence type="ECO:0000256" key="9">
    <source>
        <dbReference type="ARBA" id="ARBA00038162"/>
    </source>
</evidence>
<dbReference type="InterPro" id="IPR029044">
    <property type="entry name" value="Nucleotide-diphossugar_trans"/>
</dbReference>
<evidence type="ECO:0000256" key="2">
    <source>
        <dbReference type="ARBA" id="ARBA00004496"/>
    </source>
</evidence>
<feature type="region of interest" description="Disordered" evidence="14">
    <location>
        <begin position="489"/>
        <end position="530"/>
    </location>
</feature>
<dbReference type="GO" id="GO:0046872">
    <property type="term" value="F:metal ion binding"/>
    <property type="evidence" value="ECO:0007669"/>
    <property type="project" value="UniProtKB-KW"/>
</dbReference>
<accession>H6VLE0</accession>
<feature type="region of interest" description="Disordered" evidence="14">
    <location>
        <begin position="350"/>
        <end position="413"/>
    </location>
</feature>
<keyword evidence="4" id="KW-0808">Transferase</keyword>
<gene>
    <name evidence="15" type="primary">GLGEN</name>
</gene>
<keyword evidence="5" id="KW-0479">Metal-binding</keyword>
<evidence type="ECO:0000256" key="13">
    <source>
        <dbReference type="ARBA" id="ARBA00057883"/>
    </source>
</evidence>
<comment type="subcellular location">
    <subcellularLocation>
        <location evidence="2">Cytoplasm</location>
    </subcellularLocation>
</comment>
<feature type="region of interest" description="Disordered" evidence="14">
    <location>
        <begin position="671"/>
        <end position="776"/>
    </location>
</feature>
<evidence type="ECO:0000256" key="14">
    <source>
        <dbReference type="SAM" id="MobiDB-lite"/>
    </source>
</evidence>
<feature type="compositionally biased region" description="Polar residues" evidence="14">
    <location>
        <begin position="688"/>
        <end position="717"/>
    </location>
</feature>
<evidence type="ECO:0000256" key="6">
    <source>
        <dbReference type="ARBA" id="ARBA00023056"/>
    </source>
</evidence>
<feature type="compositionally biased region" description="Low complexity" evidence="14">
    <location>
        <begin position="742"/>
        <end position="753"/>
    </location>
</feature>
<sequence length="807" mass="89043">MAVPYAFVTLITSDAYLPGALTVAAALNDVHPSPPSPPEVEYQTVCLVTPETVDVASVKLLRRAFDVVVGVEIIDHENNKNRSVFPPCPFPHRRPDLTTVLTKLHVFRLTQYSKIIFLDADVLPIRPLSHLFTIPHEFSAVPDVGWPDIFNSGVLVLSPGEEKFTQLTELLKARGTWDGGDQGLLNEWRGSNWNRLSFTYNTTPTAAYTYAPAYERFGSQISAVHFIGANKPWHSIPYRTPFTSGQSLSSSTETAYNYDALVDRWFAVYDKHYRAQSILPPPKTEFQFKKYVSVWNEKTTPASHPPLGLHELKRLAIEGINGSAYHRNNRPGEGDYLSLPLNGRITLMRPKRDIPASRGPFLRPARRGEDSTDSSTSTPNSPLRSQHLPTGPRLRPVSVSTTPTSHMSPAFASADYPLPQYPSSIGSPDSTSPSLLVSQSSDVLATPDSYFSSIWDEVADLPTISRLQRQSSPDKSNVKTIFPWEEKSRQASGRVFPSDSDPSPVLFPTSSSRTPTSPEPQNKRQSMLSPLQTASKSLGYSNAWDTDPTIKKYATKMARPPTSPLGLAPAFSSDEWRKVDKEYKNRDKSVDADSRDGDVEDEGEDEDDERRRKTWEDSDPESSENKDQPVTPDDSQHLSRGIQTIPRENQDEAIQVYPMVEVIAERKSGAFRGDAQQAQPLLPPVVTRASSAESTATVKSSRTAQTKQRPITASVTDGLSPVTPPPSVKPADRPSAVTRQISNDSSLNSPASSVGPNSPADGQPLASPMRKGGRVWDPARGVDVFKRGSEEVLARFLKMGSWEEEAR</sequence>